<dbReference type="InterPro" id="IPR053738">
    <property type="entry name" value="Lambda_capsid_assembly"/>
</dbReference>
<organism evidence="1 2">
    <name type="scientific">Methylocaldum szegediense</name>
    <dbReference type="NCBI Taxonomy" id="73780"/>
    <lineage>
        <taxon>Bacteria</taxon>
        <taxon>Pseudomonadati</taxon>
        <taxon>Pseudomonadota</taxon>
        <taxon>Gammaproteobacteria</taxon>
        <taxon>Methylococcales</taxon>
        <taxon>Methylococcaceae</taxon>
        <taxon>Methylocaldum</taxon>
    </lineage>
</organism>
<dbReference type="Gene3D" id="3.90.1690.10">
    <property type="entry name" value="phage-related protein like domain"/>
    <property type="match status" value="1"/>
</dbReference>
<sequence>MQTVEFTSNYEETGAGTLDFADAPYPISPELTKVAREYRNDRFIADEVLPRIPVASMEFKYLTTNAAELLARLDTRVGRKSAPNEVSFTAGEILDAVHGAGLEHVIPWHDLANAPDPDEMKRNATRDTTDLILLDRERRVANLVFSSISYPAGNVQTLAGSDQWSDPSSDPVKAIMDALDTCIMRPNIAVFGRRTWTHISRHPKIIEATIWDGADTGIATPDAVANLLEIDRIVVGDAWHNSAKKGQAASLTRLWGPHAAFLYMGQAGNPNRWGATAAWGDRFAWTYEEPNRSVRGAHVVRVGEYVEEFIVSPELGCLIRNAVAG</sequence>
<accession>A0ABM9HXC3</accession>
<reference evidence="1 2" key="1">
    <citation type="submission" date="2023-03" db="EMBL/GenBank/DDBJ databases">
        <authorList>
            <person name="Pearce D."/>
        </authorList>
    </citation>
    <scope>NUCLEOTIDE SEQUENCE [LARGE SCALE GENOMIC DNA]</scope>
    <source>
        <strain evidence="1">Msz</strain>
    </source>
</reference>
<keyword evidence="2" id="KW-1185">Reference proteome</keyword>
<name>A0ABM9HXC3_9GAMM</name>
<dbReference type="EMBL" id="OX458333">
    <property type="protein sequence ID" value="CAI8748891.1"/>
    <property type="molecule type" value="Genomic_DNA"/>
</dbReference>
<dbReference type="Proteomes" id="UP001162030">
    <property type="component" value="Chromosome"/>
</dbReference>
<evidence type="ECO:0000313" key="2">
    <source>
        <dbReference type="Proteomes" id="UP001162030"/>
    </source>
</evidence>
<protein>
    <submittedName>
        <fullName evidence="1">Phage capsid protein</fullName>
    </submittedName>
</protein>
<proteinExistence type="predicted"/>
<evidence type="ECO:0000313" key="1">
    <source>
        <dbReference type="EMBL" id="CAI8748891.1"/>
    </source>
</evidence>
<gene>
    <name evidence="1" type="ORF">MSZNOR_0609</name>
</gene>
<dbReference type="RefSeq" id="WP_051331790.1">
    <property type="nucleotide sequence ID" value="NZ_OX458333.1"/>
</dbReference>